<dbReference type="AlphaFoldDB" id="E0A1H9"/>
<keyword evidence="5" id="KW-0687">Ribonucleoprotein</keyword>
<dbReference type="PANTHER" id="PTHR23410">
    <property type="entry name" value="RIBOSOMAL PROTEIN L5-RELATED"/>
    <property type="match status" value="1"/>
</dbReference>
<dbReference type="Pfam" id="PF17144">
    <property type="entry name" value="Ribosomal_L5e"/>
    <property type="match status" value="1"/>
</dbReference>
<feature type="compositionally biased region" description="Basic and acidic residues" evidence="7">
    <location>
        <begin position="209"/>
        <end position="254"/>
    </location>
</feature>
<feature type="non-terminal residue" evidence="8">
    <location>
        <position position="1"/>
    </location>
</feature>
<evidence type="ECO:0000256" key="4">
    <source>
        <dbReference type="ARBA" id="ARBA00022980"/>
    </source>
</evidence>
<keyword evidence="2" id="KW-0699">rRNA-binding</keyword>
<evidence type="ECO:0000256" key="3">
    <source>
        <dbReference type="ARBA" id="ARBA00022884"/>
    </source>
</evidence>
<reference evidence="8" key="1">
    <citation type="journal article" date="2010" name="Trends Microbiol.">
        <title>Distinct gene set in two different lineages of ammonia-oxidizing archaea supports the phylum Thaumarchaeota.</title>
        <authorList>
            <person name="Spang A."/>
            <person name="Hatzenpichler R."/>
            <person name="Brochier-Armanet C."/>
            <person name="Rattei T."/>
            <person name="Tischler P."/>
            <person name="Spieck E."/>
            <person name="Streit W."/>
            <person name="Stahl D.A."/>
            <person name="Wagner M."/>
            <person name="Schleper C."/>
        </authorList>
    </citation>
    <scope>NUCLEOTIDE SEQUENCE</scope>
    <source>
        <strain evidence="8">Enrichment culture Ga9.2</strain>
    </source>
</reference>
<evidence type="ECO:0000313" key="8">
    <source>
        <dbReference type="EMBL" id="ADK26035.1"/>
    </source>
</evidence>
<keyword evidence="4" id="KW-0689">Ribosomal protein</keyword>
<evidence type="ECO:0000256" key="5">
    <source>
        <dbReference type="ARBA" id="ARBA00023274"/>
    </source>
</evidence>
<dbReference type="GO" id="GO:0000027">
    <property type="term" value="P:ribosomal large subunit assembly"/>
    <property type="evidence" value="ECO:0007669"/>
    <property type="project" value="TreeGrafter"/>
</dbReference>
<organism evidence="8">
    <name type="scientific">Candidatus Nitrososphaera gargensis</name>
    <dbReference type="NCBI Taxonomy" id="497727"/>
    <lineage>
        <taxon>Archaea</taxon>
        <taxon>Nitrososphaerota</taxon>
        <taxon>Nitrososphaeria</taxon>
        <taxon>Nitrososphaerales</taxon>
        <taxon>Nitrososphaeraceae</taxon>
        <taxon>Nitrososphaera</taxon>
    </lineage>
</organism>
<accession>E0A1H9</accession>
<evidence type="ECO:0000256" key="7">
    <source>
        <dbReference type="SAM" id="MobiDB-lite"/>
    </source>
</evidence>
<feature type="non-terminal residue" evidence="8">
    <location>
        <position position="254"/>
    </location>
</feature>
<comment type="similarity">
    <text evidence="1">Belongs to the universal ribosomal protein uL18 family.</text>
</comment>
<dbReference type="Gene3D" id="3.30.420.100">
    <property type="match status" value="1"/>
</dbReference>
<sequence length="254" mass="28278">LLTYVHTLKRIRDNKTNYRKRAAILIGRHSFVTVKVSDQNIAAQVLKPTPTGDIVIASAHSRELEKQGWKGALNNLPACYLTGMLMAKKALEKGVKNAVLYVGKDHFTSRVAACMKGIVDGGVSMPVSEESLPDEERITGQHIAEYASTLKENQEEYNSRFSAILKNGLNPEDYPLHFEEIKSKLSGKPAPKRVAKEEEEGEEAPTAAPKEKKEAPEKEEKKAPKEKKETKKKEAKEEKGKEKKAKEGGKTKKK</sequence>
<dbReference type="GO" id="GO:0022625">
    <property type="term" value="C:cytosolic large ribosomal subunit"/>
    <property type="evidence" value="ECO:0007669"/>
    <property type="project" value="TreeGrafter"/>
</dbReference>
<dbReference type="GO" id="GO:0003735">
    <property type="term" value="F:structural constituent of ribosome"/>
    <property type="evidence" value="ECO:0007669"/>
    <property type="project" value="InterPro"/>
</dbReference>
<evidence type="ECO:0000256" key="1">
    <source>
        <dbReference type="ARBA" id="ARBA00007116"/>
    </source>
</evidence>
<evidence type="ECO:0000256" key="2">
    <source>
        <dbReference type="ARBA" id="ARBA00022730"/>
    </source>
</evidence>
<dbReference type="CDD" id="cd00432">
    <property type="entry name" value="Ribosomal_L18_L5e"/>
    <property type="match status" value="1"/>
</dbReference>
<protein>
    <recommendedName>
        <fullName evidence="6">50S ribosomal protein L18</fullName>
    </recommendedName>
</protein>
<evidence type="ECO:0000256" key="6">
    <source>
        <dbReference type="ARBA" id="ARBA00035496"/>
    </source>
</evidence>
<dbReference type="GO" id="GO:0006412">
    <property type="term" value="P:translation"/>
    <property type="evidence" value="ECO:0007669"/>
    <property type="project" value="InterPro"/>
</dbReference>
<dbReference type="InterPro" id="IPR057267">
    <property type="entry name" value="Rbsml_uL18_arch"/>
</dbReference>
<keyword evidence="3" id="KW-0694">RNA-binding</keyword>
<dbReference type="HAMAP" id="MF_01337_A">
    <property type="entry name" value="Ribosomal_uL18_A"/>
    <property type="match status" value="1"/>
</dbReference>
<dbReference type="SUPFAM" id="SSF53137">
    <property type="entry name" value="Translational machinery components"/>
    <property type="match status" value="1"/>
</dbReference>
<name>E0A1H9_9ARCH</name>
<proteinExistence type="inferred from homology"/>
<dbReference type="EMBL" id="HM230037">
    <property type="protein sequence ID" value="ADK26035.1"/>
    <property type="molecule type" value="Genomic_DNA"/>
</dbReference>
<feature type="region of interest" description="Disordered" evidence="7">
    <location>
        <begin position="180"/>
        <end position="254"/>
    </location>
</feature>
<dbReference type="InterPro" id="IPR057268">
    <property type="entry name" value="Ribosomal_L18"/>
</dbReference>
<dbReference type="PANTHER" id="PTHR23410:SF12">
    <property type="entry name" value="LARGE RIBOSOMAL SUBUNIT PROTEIN UL18"/>
    <property type="match status" value="1"/>
</dbReference>
<dbReference type="NCBIfam" id="NF006342">
    <property type="entry name" value="PRK08569.1"/>
    <property type="match status" value="1"/>
</dbReference>
<dbReference type="InterPro" id="IPR005485">
    <property type="entry name" value="Rbsml_uL18_euk_arch"/>
</dbReference>
<dbReference type="GO" id="GO:0008097">
    <property type="term" value="F:5S rRNA binding"/>
    <property type="evidence" value="ECO:0007669"/>
    <property type="project" value="InterPro"/>
</dbReference>